<keyword evidence="3" id="KW-0732">Signal</keyword>
<name>A0A9W7CNJ9_9STRA</name>
<evidence type="ECO:0000256" key="3">
    <source>
        <dbReference type="SAM" id="SignalP"/>
    </source>
</evidence>
<evidence type="ECO:0000313" key="4">
    <source>
        <dbReference type="EMBL" id="GMF36661.1"/>
    </source>
</evidence>
<feature type="compositionally biased region" description="Basic and acidic residues" evidence="1">
    <location>
        <begin position="347"/>
        <end position="356"/>
    </location>
</feature>
<organism evidence="4 5">
    <name type="scientific">Phytophthora fragariaefolia</name>
    <dbReference type="NCBI Taxonomy" id="1490495"/>
    <lineage>
        <taxon>Eukaryota</taxon>
        <taxon>Sar</taxon>
        <taxon>Stramenopiles</taxon>
        <taxon>Oomycota</taxon>
        <taxon>Peronosporomycetes</taxon>
        <taxon>Peronosporales</taxon>
        <taxon>Peronosporaceae</taxon>
        <taxon>Phytophthora</taxon>
    </lineage>
</organism>
<dbReference type="OrthoDB" id="67549at2759"/>
<evidence type="ECO:0000256" key="2">
    <source>
        <dbReference type="SAM" id="Phobius"/>
    </source>
</evidence>
<feature type="compositionally biased region" description="Low complexity" evidence="1">
    <location>
        <begin position="192"/>
        <end position="201"/>
    </location>
</feature>
<proteinExistence type="predicted"/>
<sequence>MLYHTAILALWLVLSAITFNVAQAAFEALAASSSSECCSTCIGKTSSVPYNYDPVVFSQCTAVSGGVCCFDCGEIGDPQYGDTVSYGSDGVTAVVKAGTYISFTWSSVVNVTFISLKTGQKKTKTPTFSDTAATEKSSTFLICAKTAGTIYFRGWGSDSCRAASQEYNVTVEAGDSTATTCDANDVKVPTASSSDSSGSSGDKTDSSIPADETVDTCNAQRASVQTVDGVQTCVCVSDWTHPPECDQWPTWKWLVTIGGAVATLCSIIMSARAFLQSRKKKQEEADRLDTLAQKKHEEDYPKNQEDEYRENLAPMGTKSDIDPADLTPASGFQKHEPDVQRTPGGTRKPDERLFSL</sequence>
<dbReference type="Proteomes" id="UP001165121">
    <property type="component" value="Unassembled WGS sequence"/>
</dbReference>
<accession>A0A9W7CNJ9</accession>
<dbReference type="EMBL" id="BSXT01000955">
    <property type="protein sequence ID" value="GMF36661.1"/>
    <property type="molecule type" value="Genomic_DNA"/>
</dbReference>
<feature type="region of interest" description="Disordered" evidence="1">
    <location>
        <begin position="285"/>
        <end position="356"/>
    </location>
</feature>
<feature type="chain" id="PRO_5040740339" evidence="3">
    <location>
        <begin position="25"/>
        <end position="356"/>
    </location>
</feature>
<dbReference type="AlphaFoldDB" id="A0A9W7CNJ9"/>
<comment type="caution">
    <text evidence="4">The sequence shown here is derived from an EMBL/GenBank/DDBJ whole genome shotgun (WGS) entry which is preliminary data.</text>
</comment>
<evidence type="ECO:0000256" key="1">
    <source>
        <dbReference type="SAM" id="MobiDB-lite"/>
    </source>
</evidence>
<keyword evidence="2" id="KW-0472">Membrane</keyword>
<feature type="compositionally biased region" description="Basic and acidic residues" evidence="1">
    <location>
        <begin position="285"/>
        <end position="310"/>
    </location>
</feature>
<feature type="signal peptide" evidence="3">
    <location>
        <begin position="1"/>
        <end position="24"/>
    </location>
</feature>
<keyword evidence="2" id="KW-1133">Transmembrane helix</keyword>
<gene>
    <name evidence="4" type="ORF">Pfra01_001005200</name>
</gene>
<feature type="region of interest" description="Disordered" evidence="1">
    <location>
        <begin position="188"/>
        <end position="211"/>
    </location>
</feature>
<keyword evidence="5" id="KW-1185">Reference proteome</keyword>
<feature type="transmembrane region" description="Helical" evidence="2">
    <location>
        <begin position="253"/>
        <end position="275"/>
    </location>
</feature>
<keyword evidence="2" id="KW-0812">Transmembrane</keyword>
<evidence type="ECO:0000313" key="5">
    <source>
        <dbReference type="Proteomes" id="UP001165121"/>
    </source>
</evidence>
<reference evidence="4" key="1">
    <citation type="submission" date="2023-04" db="EMBL/GenBank/DDBJ databases">
        <title>Phytophthora fragariaefolia NBRC 109709.</title>
        <authorList>
            <person name="Ichikawa N."/>
            <person name="Sato H."/>
            <person name="Tonouchi N."/>
        </authorList>
    </citation>
    <scope>NUCLEOTIDE SEQUENCE</scope>
    <source>
        <strain evidence="4">NBRC 109709</strain>
    </source>
</reference>
<protein>
    <submittedName>
        <fullName evidence="4">Unnamed protein product</fullName>
    </submittedName>
</protein>